<keyword evidence="2" id="KW-1185">Reference proteome</keyword>
<dbReference type="RefSeq" id="WP_184833434.1">
    <property type="nucleotide sequence ID" value="NZ_JACHMN010000002.1"/>
</dbReference>
<dbReference type="InterPro" id="IPR011749">
    <property type="entry name" value="CHP02243"/>
</dbReference>
<dbReference type="Proteomes" id="UP000587527">
    <property type="component" value="Unassembled WGS sequence"/>
</dbReference>
<protein>
    <submittedName>
        <fullName evidence="1">Putative phage baseplate assembly protein</fullName>
    </submittedName>
</protein>
<reference evidence="1 2" key="1">
    <citation type="submission" date="2020-08" db="EMBL/GenBank/DDBJ databases">
        <title>Sequencing the genomes of 1000 actinobacteria strains.</title>
        <authorList>
            <person name="Klenk H.-P."/>
        </authorList>
    </citation>
    <scope>NUCLEOTIDE SEQUENCE [LARGE SCALE GENOMIC DNA]</scope>
    <source>
        <strain evidence="1 2">DSM 45362</strain>
    </source>
</reference>
<evidence type="ECO:0000313" key="1">
    <source>
        <dbReference type="EMBL" id="MBB5867912.1"/>
    </source>
</evidence>
<gene>
    <name evidence="1" type="ORF">F4553_001291</name>
</gene>
<dbReference type="AlphaFoldDB" id="A0A841BMC5"/>
<accession>A0A841BMC5</accession>
<sequence>MSLPIPRLDDRSFQDLVDDAKRLVQQRCPTWTDHNVSDPGVTLLELFAWMTDIVLYRLNRVPDRLYLKFLELVGIVPFPPTAARVDVTFRLTAPRPATVTVAAGTQAATRRIHDSDPVVFTTVEPLDIVPCELAALGTVDAAGQTIDRTTELERSQPFLCFSTPPAPDECLLIGLSAATPRCLVALRIDCEIQGHGVDPRWPPLSWEAWTEDGWLPCELERDDTGGLNVAGDVLLHVPAGHVRTLLAGSLAGWLRCRITPTAVGQEPYSDSPRIVSITAHTIGGTATAVHAAVIESEELGVSSGVAGQRFPLAHRPVVPDQPEPVLEVSPAEPVDADDTWQEWRLVDTFAASEPGDRVFRLDHLAGEVEFGPAVRQPDGTMRQFGAVPPNGARLRVRGYRVGGGAAGNVAAHLVTVLKSSVPYLRGEVDNRQQALGGVDGETIAEMRARAPLALRARDRAVTAADCEQLARQAAPEVGRVTCLPVTVDDPALRLLVVPRVPTDTPVSFADLVPSPELLSSIASYLEPRRIAGTRLLVVPPVYQAVTVVATARAHDRHRAGAVETAALAVLHRYLHPLAGGPDGTGWPYGRSVHVGEIYAVLQQVTGIELVDDVKLFPADAVTGRRGEPARRIDVAPNALVFGYQHVLKVEV</sequence>
<proteinExistence type="predicted"/>
<dbReference type="NCBIfam" id="TIGR02243">
    <property type="entry name" value="putative baseplate assembly protein"/>
    <property type="match status" value="1"/>
</dbReference>
<dbReference type="EMBL" id="JACHMN010000002">
    <property type="protein sequence ID" value="MBB5867912.1"/>
    <property type="molecule type" value="Genomic_DNA"/>
</dbReference>
<evidence type="ECO:0000313" key="2">
    <source>
        <dbReference type="Proteomes" id="UP000587527"/>
    </source>
</evidence>
<name>A0A841BMC5_9ACTN</name>
<organism evidence="1 2">
    <name type="scientific">Allocatelliglobosispora scoriae</name>
    <dbReference type="NCBI Taxonomy" id="643052"/>
    <lineage>
        <taxon>Bacteria</taxon>
        <taxon>Bacillati</taxon>
        <taxon>Actinomycetota</taxon>
        <taxon>Actinomycetes</taxon>
        <taxon>Micromonosporales</taxon>
        <taxon>Micromonosporaceae</taxon>
        <taxon>Allocatelliglobosispora</taxon>
    </lineage>
</organism>
<comment type="caution">
    <text evidence="1">The sequence shown here is derived from an EMBL/GenBank/DDBJ whole genome shotgun (WGS) entry which is preliminary data.</text>
</comment>